<sequence length="512" mass="56520">MVEEAPVLEVKGLVKSFSGVTVVKGVDLRLLRGRAVALVGENGAGKSTVIKMIAGVHQPDAGEIRFGGNQIQIVSPHAAHRLGIFTVHQEPSLMPELTVAENVFMGFHPHRRVGPIRWLNRREMYDRASAVFERLGIPMDVRRRAQDLPIAQQQMVEIAKALVHDVQVLILDEPTATLSQRETQTLFRVVRELMQQGTAVLFVSHRLPEIFDLCSEVSVLRDGSLVGRYQIEELTPDRLVSLMVGRQIQLQRRTYQRTSEVPKLEVMGLSKRGVFQNINLRVFPGEIVGLAGLVGSRRTDVAEALFGIRPADAGEIRVDGRTVSVKSVNDALKNGVVYVPEDRHRHGVALTMSVAWNLAIPNRASVYRYGIARKPAEWRLAERMKNQLQIKSRSPEQPVAELSGGNQQKVVFGKWVAREPSIMILDEPTRGVDVGAKSEIYKVIFSLAESGVAVLVISSDLPEILTLCDRILVMREGVLMGELDGKEASEEAIMRLATGVGQTAEKVGGDAK</sequence>
<dbReference type="PANTHER" id="PTHR43790:SF9">
    <property type="entry name" value="GALACTOFURANOSE TRANSPORTER ATP-BINDING PROTEIN YTFR"/>
    <property type="match status" value="1"/>
</dbReference>
<protein>
    <submittedName>
        <fullName evidence="6">Sugar ABC transporter ATP-binding protein</fullName>
    </submittedName>
</protein>
<dbReference type="InterPro" id="IPR050107">
    <property type="entry name" value="ABC_carbohydrate_import_ATPase"/>
</dbReference>
<accession>A0ABT6XYB4</accession>
<keyword evidence="2" id="KW-0677">Repeat</keyword>
<dbReference type="CDD" id="cd03216">
    <property type="entry name" value="ABC_Carb_Monos_I"/>
    <property type="match status" value="1"/>
</dbReference>
<evidence type="ECO:0000256" key="1">
    <source>
        <dbReference type="ARBA" id="ARBA00022448"/>
    </source>
</evidence>
<dbReference type="InterPro" id="IPR027417">
    <property type="entry name" value="P-loop_NTPase"/>
</dbReference>
<proteinExistence type="predicted"/>
<dbReference type="SMART" id="SM00382">
    <property type="entry name" value="AAA"/>
    <property type="match status" value="2"/>
</dbReference>
<dbReference type="Pfam" id="PF00005">
    <property type="entry name" value="ABC_tran"/>
    <property type="match status" value="2"/>
</dbReference>
<feature type="domain" description="ABC transporter" evidence="5">
    <location>
        <begin position="256"/>
        <end position="501"/>
    </location>
</feature>
<keyword evidence="7" id="KW-1185">Reference proteome</keyword>
<evidence type="ECO:0000256" key="3">
    <source>
        <dbReference type="ARBA" id="ARBA00022741"/>
    </source>
</evidence>
<evidence type="ECO:0000313" key="6">
    <source>
        <dbReference type="EMBL" id="MDI9260080.1"/>
    </source>
</evidence>
<dbReference type="EMBL" id="JASGCB010000010">
    <property type="protein sequence ID" value="MDI9260080.1"/>
    <property type="molecule type" value="Genomic_DNA"/>
</dbReference>
<evidence type="ECO:0000256" key="2">
    <source>
        <dbReference type="ARBA" id="ARBA00022737"/>
    </source>
</evidence>
<dbReference type="InterPro" id="IPR017871">
    <property type="entry name" value="ABC_transporter-like_CS"/>
</dbReference>
<dbReference type="RefSeq" id="WP_283203590.1">
    <property type="nucleotide sequence ID" value="NZ_JASGCB010000010.1"/>
</dbReference>
<dbReference type="InterPro" id="IPR003439">
    <property type="entry name" value="ABC_transporter-like_ATP-bd"/>
</dbReference>
<dbReference type="Proteomes" id="UP001529245">
    <property type="component" value="Unassembled WGS sequence"/>
</dbReference>
<comment type="caution">
    <text evidence="6">The sequence shown here is derived from an EMBL/GenBank/DDBJ whole genome shotgun (WGS) entry which is preliminary data.</text>
</comment>
<dbReference type="CDD" id="cd03215">
    <property type="entry name" value="ABC_Carb_Monos_II"/>
    <property type="match status" value="1"/>
</dbReference>
<dbReference type="PROSITE" id="PS00211">
    <property type="entry name" value="ABC_TRANSPORTER_1"/>
    <property type="match status" value="1"/>
</dbReference>
<evidence type="ECO:0000256" key="4">
    <source>
        <dbReference type="ARBA" id="ARBA00022840"/>
    </source>
</evidence>
<reference evidence="6 7" key="1">
    <citation type="submission" date="2023-04" db="EMBL/GenBank/DDBJ databases">
        <title>A. sendaiensis sub sp. chiapanensis a novel subspecie with specific adaptation in bacterial cell wall isolated from an active volcano.</title>
        <authorList>
            <person name="Alvarez Gutierrez P.E."/>
            <person name="Ortiz Cortes L.Y."/>
        </authorList>
    </citation>
    <scope>NUCLEOTIDE SEQUENCE [LARGE SCALE GENOMIC DNA]</scope>
    <source>
        <strain evidence="6 7">PA2</strain>
    </source>
</reference>
<dbReference type="SUPFAM" id="SSF52540">
    <property type="entry name" value="P-loop containing nucleoside triphosphate hydrolases"/>
    <property type="match status" value="2"/>
</dbReference>
<keyword evidence="1" id="KW-0813">Transport</keyword>
<dbReference type="PANTHER" id="PTHR43790">
    <property type="entry name" value="CARBOHYDRATE TRANSPORT ATP-BINDING PROTEIN MG119-RELATED"/>
    <property type="match status" value="1"/>
</dbReference>
<feature type="domain" description="ABC transporter" evidence="5">
    <location>
        <begin position="8"/>
        <end position="247"/>
    </location>
</feature>
<dbReference type="InterPro" id="IPR003593">
    <property type="entry name" value="AAA+_ATPase"/>
</dbReference>
<organism evidence="6 7">
    <name type="scientific">Alicyclobacillus sendaiensis PA2</name>
    <dbReference type="NCBI Taxonomy" id="3029425"/>
    <lineage>
        <taxon>Bacteria</taxon>
        <taxon>Bacillati</taxon>
        <taxon>Bacillota</taxon>
        <taxon>Bacilli</taxon>
        <taxon>Bacillales</taxon>
        <taxon>Alicyclobacillaceae</taxon>
        <taxon>Alicyclobacillus</taxon>
    </lineage>
</organism>
<evidence type="ECO:0000259" key="5">
    <source>
        <dbReference type="PROSITE" id="PS50893"/>
    </source>
</evidence>
<evidence type="ECO:0000313" key="7">
    <source>
        <dbReference type="Proteomes" id="UP001529245"/>
    </source>
</evidence>
<dbReference type="Gene3D" id="3.40.50.300">
    <property type="entry name" value="P-loop containing nucleotide triphosphate hydrolases"/>
    <property type="match status" value="2"/>
</dbReference>
<gene>
    <name evidence="6" type="ORF">QID03_07730</name>
</gene>
<keyword evidence="4 6" id="KW-0067">ATP-binding</keyword>
<name>A0ABT6XYB4_ALISE</name>
<dbReference type="GO" id="GO:0005524">
    <property type="term" value="F:ATP binding"/>
    <property type="evidence" value="ECO:0007669"/>
    <property type="project" value="UniProtKB-KW"/>
</dbReference>
<dbReference type="PROSITE" id="PS50893">
    <property type="entry name" value="ABC_TRANSPORTER_2"/>
    <property type="match status" value="2"/>
</dbReference>
<keyword evidence="3" id="KW-0547">Nucleotide-binding</keyword>